<sequence length="994" mass="108839">MQNKGFVMTFSILLALVCLFYLSFTFVTKSYDNKAIEYATSYATEHAKDNQQLYEELYNKEYNRYLDSMSTEKVWLSMDWTGLNMFQNTGYTLKQCREKEIGLGLDLKGGMSVIVEVDAAAVLRSLGDQENEAFITAINQASEENRKGSNRDFITIFVDKFKTANGNDKLAGVFSTKLRDQITATDKDDKVVSALRTELQSIADNSFQVLRTRIDRFGVVAPNIQKLDRAERILIELPGIKEPDRVKKLLQGSANLEFWKTYNGTEVQGYVAALAERSREAIAGNVTTTDSTNVVVDSLATAPAPVASSLGFNKPLNELLQIVPHSAIIGFAHKNDTAAINTILYKYRDLYPSDLTFAWGFKAEDARETQFALYTLRGDGVKKGPALDGEVVVSAKADQSQHSAAWEVDMQMNSTGTQRWATITGAEKGRAIAIVLDGYVYSAPNVNDRIEGGRSQITGNFTVEDAKDLENVLRSGKMKAGVRIVQEDVVGPSLGQEAIDAGMLSFVLALIIVMAYMCLAYGVIPGLIADAALLINLFFTMGILASFGAVLTLPGITGLVLSLGMAVDANVLIYERAKEELRAGKNTKVAIMDGYKHAFSAIFDANVTSILTAAILIMFGTGAIQGFATTLIIGIIASFITAVFLTRMFYDFMLNKGKFRNLTFTTPITRNLFVNTNINFLGITKKAAIIPLVIIVVGIASMFINSMNWGIDFTGGRNYLVRFDQKVTAGDVEKLLVPEFEGSTVLVLTSGSASQASTSSQVRITTNYKVEETSDEVEAEIKAKMTKALQQYLPAGSSIDNFIQSSQRVGPSVAEDLQKSASIAVVLAILCMGLYILIRFRDVAFSVGTLVAVAHDAILVIFLYSILYKIMPFSMEVDQSFIAAILTVVGYSINDKVVIFDRIREIRTLYPKRNITETINEALNSALGRTVNTAMSTLLGVFIIFLLGGDTIRSFTFAIFIGIIIGTFSSLFVGTPVAWAMLKKKQDKASSESK</sequence>
<feature type="domain" description="Protein export membrane protein SecD/SecF C-terminal" evidence="11">
    <location>
        <begin position="803"/>
        <end position="983"/>
    </location>
</feature>
<proteinExistence type="inferred from homology"/>
<feature type="transmembrane region" description="Helical" evidence="9">
    <location>
        <begin position="845"/>
        <end position="868"/>
    </location>
</feature>
<dbReference type="EMBL" id="JACIEP010000014">
    <property type="protein sequence ID" value="MBB4037521.1"/>
    <property type="molecule type" value="Genomic_DNA"/>
</dbReference>
<dbReference type="InterPro" id="IPR005665">
    <property type="entry name" value="SecF_bac"/>
</dbReference>
<dbReference type="InterPro" id="IPR022646">
    <property type="entry name" value="SecD/SecF_CS"/>
</dbReference>
<dbReference type="NCBIfam" id="TIGR00916">
    <property type="entry name" value="2A0604s01"/>
    <property type="match status" value="1"/>
</dbReference>
<feature type="transmembrane region" description="Helical" evidence="9">
    <location>
        <begin position="503"/>
        <end position="524"/>
    </location>
</feature>
<dbReference type="Proteomes" id="UP000555103">
    <property type="component" value="Unassembled WGS sequence"/>
</dbReference>
<keyword evidence="4 9" id="KW-0812">Transmembrane</keyword>
<evidence type="ECO:0000256" key="6">
    <source>
        <dbReference type="ARBA" id="ARBA00022989"/>
    </source>
</evidence>
<dbReference type="Pfam" id="PF22599">
    <property type="entry name" value="SecDF_P1_head"/>
    <property type="match status" value="1"/>
</dbReference>
<keyword evidence="5 9" id="KW-0653">Protein transport</keyword>
<evidence type="ECO:0000256" key="5">
    <source>
        <dbReference type="ARBA" id="ARBA00022927"/>
    </source>
</evidence>
<evidence type="ECO:0000259" key="11">
    <source>
        <dbReference type="Pfam" id="PF02355"/>
    </source>
</evidence>
<evidence type="ECO:0000259" key="13">
    <source>
        <dbReference type="Pfam" id="PF22599"/>
    </source>
</evidence>
<dbReference type="InterPro" id="IPR048634">
    <property type="entry name" value="SecD_SecF_C"/>
</dbReference>
<dbReference type="Gene3D" id="3.30.1360.200">
    <property type="match status" value="1"/>
</dbReference>
<dbReference type="Gene3D" id="3.30.70.3220">
    <property type="match status" value="1"/>
</dbReference>
<dbReference type="Pfam" id="PF02355">
    <property type="entry name" value="SecD_SecF_C"/>
    <property type="match status" value="1"/>
</dbReference>
<dbReference type="Pfam" id="PF21760">
    <property type="entry name" value="SecD_1st"/>
    <property type="match status" value="1"/>
</dbReference>
<feature type="transmembrane region" description="Helical" evidence="9">
    <location>
        <begin position="820"/>
        <end position="838"/>
    </location>
</feature>
<comment type="function">
    <text evidence="9">Part of the Sec protein translocase complex. Interacts with the SecYEG preprotein conducting channel. SecDF uses the proton motive force (PMF) to complete protein translocation after the ATP-dependent function of SecA.</text>
</comment>
<dbReference type="GO" id="GO:0006605">
    <property type="term" value="P:protein targeting"/>
    <property type="evidence" value="ECO:0007669"/>
    <property type="project" value="UniProtKB-UniRule"/>
</dbReference>
<dbReference type="HAMAP" id="MF_01464_B">
    <property type="entry name" value="SecF_B"/>
    <property type="match status" value="1"/>
</dbReference>
<dbReference type="PANTHER" id="PTHR30081">
    <property type="entry name" value="PROTEIN-EXPORT MEMBRANE PROTEIN SEC"/>
    <property type="match status" value="1"/>
</dbReference>
<dbReference type="InterPro" id="IPR005791">
    <property type="entry name" value="SecD"/>
</dbReference>
<dbReference type="GO" id="GO:0043952">
    <property type="term" value="P:protein transport by the Sec complex"/>
    <property type="evidence" value="ECO:0007669"/>
    <property type="project" value="UniProtKB-UniRule"/>
</dbReference>
<gene>
    <name evidence="9" type="primary">secD</name>
    <name evidence="10" type="synonym">secF</name>
    <name evidence="14" type="ORF">GGR21_003438</name>
</gene>
<dbReference type="GO" id="GO:0015450">
    <property type="term" value="F:protein-transporting ATPase activity"/>
    <property type="evidence" value="ECO:0007669"/>
    <property type="project" value="InterPro"/>
</dbReference>
<evidence type="ECO:0000256" key="10">
    <source>
        <dbReference type="HAMAP-Rule" id="MF_01464"/>
    </source>
</evidence>
<comment type="subunit">
    <text evidence="9">Forms a complex with SecF. Part of the essential Sec protein translocation apparatus which comprises SecA, SecYEG and auxiliary proteins SecDF. Other proteins may also be involved.</text>
</comment>
<dbReference type="InterPro" id="IPR022813">
    <property type="entry name" value="SecD/SecF_arch_bac"/>
</dbReference>
<feature type="transmembrane region" description="Helical" evidence="9">
    <location>
        <begin position="931"/>
        <end position="949"/>
    </location>
</feature>
<dbReference type="FunFam" id="1.20.1640.10:FF:000004">
    <property type="entry name" value="Protein translocase subunit SecD"/>
    <property type="match status" value="1"/>
</dbReference>
<evidence type="ECO:0000256" key="8">
    <source>
        <dbReference type="ARBA" id="ARBA00023136"/>
    </source>
</evidence>
<dbReference type="GO" id="GO:0005886">
    <property type="term" value="C:plasma membrane"/>
    <property type="evidence" value="ECO:0007669"/>
    <property type="project" value="UniProtKB-SubCell"/>
</dbReference>
<comment type="subunit">
    <text evidence="10">Forms a complex with SecD. Part of the essential Sec protein translocation apparatus which comprises SecA, SecYEG and auxiliary proteins SecDF. Other proteins may also be involved.</text>
</comment>
<feature type="transmembrane region" description="Helical" evidence="9">
    <location>
        <begin position="598"/>
        <end position="620"/>
    </location>
</feature>
<comment type="caution">
    <text evidence="14">The sequence shown here is derived from an EMBL/GenBank/DDBJ whole genome shotgun (WGS) entry which is preliminary data.</text>
</comment>
<reference evidence="14 15" key="1">
    <citation type="submission" date="2020-08" db="EMBL/GenBank/DDBJ databases">
        <title>Genomic Encyclopedia of Type Strains, Phase IV (KMG-IV): sequencing the most valuable type-strain genomes for metagenomic binning, comparative biology and taxonomic classification.</title>
        <authorList>
            <person name="Goeker M."/>
        </authorList>
    </citation>
    <scope>NUCLEOTIDE SEQUENCE [LARGE SCALE GENOMIC DNA]</scope>
    <source>
        <strain evidence="14 15">DSM 104969</strain>
    </source>
</reference>
<evidence type="ECO:0000256" key="9">
    <source>
        <dbReference type="HAMAP-Rule" id="MF_01463"/>
    </source>
</evidence>
<evidence type="ECO:0000256" key="4">
    <source>
        <dbReference type="ARBA" id="ARBA00022692"/>
    </source>
</evidence>
<dbReference type="NCBIfam" id="TIGR01129">
    <property type="entry name" value="secD"/>
    <property type="match status" value="1"/>
</dbReference>
<comment type="similarity">
    <text evidence="10">Belongs to the SecD/SecF family. SecF subfamily.</text>
</comment>
<keyword evidence="7 9" id="KW-0811">Translocation</keyword>
<keyword evidence="6 9" id="KW-1133">Transmembrane helix</keyword>
<protein>
    <recommendedName>
        <fullName evidence="9 10">Multifunctional fusion protein</fullName>
    </recommendedName>
    <domain>
        <recommendedName>
            <fullName evidence="9">Protein translocase subunit SecD</fullName>
        </recommendedName>
    </domain>
    <domain>
        <recommendedName>
            <fullName evidence="10">Protein-export membrane protein SecF</fullName>
        </recommendedName>
    </domain>
</protein>
<dbReference type="InterPro" id="IPR054384">
    <property type="entry name" value="SecDF_P1_head"/>
</dbReference>
<dbReference type="GO" id="GO:0065002">
    <property type="term" value="P:intracellular protein transmembrane transport"/>
    <property type="evidence" value="ECO:0007669"/>
    <property type="project" value="UniProtKB-UniRule"/>
</dbReference>
<dbReference type="PANTHER" id="PTHR30081:SF1">
    <property type="entry name" value="PROTEIN TRANSLOCASE SUBUNIT SECD"/>
    <property type="match status" value="1"/>
</dbReference>
<dbReference type="AlphaFoldDB" id="A0A840CR44"/>
<feature type="transmembrane region" description="Helical" evidence="9">
    <location>
        <begin position="687"/>
        <end position="704"/>
    </location>
</feature>
<accession>A0A840CR44</accession>
<dbReference type="HAMAP" id="MF_01463_B">
    <property type="entry name" value="SecD_B"/>
    <property type="match status" value="1"/>
</dbReference>
<evidence type="ECO:0000256" key="3">
    <source>
        <dbReference type="ARBA" id="ARBA00022475"/>
    </source>
</evidence>
<evidence type="ECO:0000313" key="14">
    <source>
        <dbReference type="EMBL" id="MBB4037521.1"/>
    </source>
</evidence>
<dbReference type="PRINTS" id="PR01755">
    <property type="entry name" value="SECFTRNLCASE"/>
</dbReference>
<dbReference type="InterPro" id="IPR022645">
    <property type="entry name" value="SecD/SecF_bac"/>
</dbReference>
<name>A0A840CR44_9BACT</name>
<feature type="transmembrane region" description="Helical" evidence="9">
    <location>
        <begin position="880"/>
        <end position="899"/>
    </location>
</feature>
<feature type="domain" description="Protein translocase subunit SecDF P1" evidence="12">
    <location>
        <begin position="205"/>
        <end position="260"/>
    </location>
</feature>
<dbReference type="Pfam" id="PF07549">
    <property type="entry name" value="Sec_GG"/>
    <property type="match status" value="2"/>
</dbReference>
<evidence type="ECO:0000256" key="2">
    <source>
        <dbReference type="ARBA" id="ARBA00022448"/>
    </source>
</evidence>
<dbReference type="NCBIfam" id="TIGR00966">
    <property type="entry name" value="transloc_SecF"/>
    <property type="match status" value="1"/>
</dbReference>
<dbReference type="RefSeq" id="WP_183308361.1">
    <property type="nucleotide sequence ID" value="NZ_JACIEP010000014.1"/>
</dbReference>
<organism evidence="14 15">
    <name type="scientific">Dysgonomonas hofstadii</name>
    <dbReference type="NCBI Taxonomy" id="637886"/>
    <lineage>
        <taxon>Bacteria</taxon>
        <taxon>Pseudomonadati</taxon>
        <taxon>Bacteroidota</taxon>
        <taxon>Bacteroidia</taxon>
        <taxon>Bacteroidales</taxon>
        <taxon>Dysgonomonadaceae</taxon>
        <taxon>Dysgonomonas</taxon>
    </lineage>
</organism>
<dbReference type="NCBIfam" id="NF009585">
    <property type="entry name" value="PRK13024.1-5"/>
    <property type="match status" value="1"/>
</dbReference>
<dbReference type="Gene3D" id="1.20.1640.10">
    <property type="entry name" value="Multidrug efflux transporter AcrB transmembrane domain"/>
    <property type="match status" value="2"/>
</dbReference>
<keyword evidence="2 9" id="KW-0813">Transport</keyword>
<evidence type="ECO:0000259" key="12">
    <source>
        <dbReference type="Pfam" id="PF21760"/>
    </source>
</evidence>
<comment type="similarity">
    <text evidence="9">Belongs to the SecD/SecF family. SecD subfamily.</text>
</comment>
<keyword evidence="3 9" id="KW-1003">Cell membrane</keyword>
<dbReference type="InterPro" id="IPR055344">
    <property type="entry name" value="SecD_SecF_C_bact"/>
</dbReference>
<feature type="transmembrane region" description="Helical" evidence="9">
    <location>
        <begin position="955"/>
        <end position="982"/>
    </location>
</feature>
<keyword evidence="8 9" id="KW-0472">Membrane</keyword>
<feature type="domain" description="SecDF P1 head subdomain" evidence="13">
    <location>
        <begin position="381"/>
        <end position="480"/>
    </location>
</feature>
<feature type="transmembrane region" description="Helical" evidence="9">
    <location>
        <begin position="626"/>
        <end position="650"/>
    </location>
</feature>
<evidence type="ECO:0000256" key="1">
    <source>
        <dbReference type="ARBA" id="ARBA00004651"/>
    </source>
</evidence>
<keyword evidence="15" id="KW-1185">Reference proteome</keyword>
<dbReference type="SUPFAM" id="SSF82866">
    <property type="entry name" value="Multidrug efflux transporter AcrB transmembrane domain"/>
    <property type="match status" value="2"/>
</dbReference>
<dbReference type="InterPro" id="IPR048631">
    <property type="entry name" value="SecD_1st"/>
</dbReference>
<evidence type="ECO:0000313" key="15">
    <source>
        <dbReference type="Proteomes" id="UP000555103"/>
    </source>
</evidence>
<comment type="caution">
    <text evidence="9">Lacks conserved residue(s) required for the propagation of feature annotation.</text>
</comment>
<evidence type="ECO:0000256" key="7">
    <source>
        <dbReference type="ARBA" id="ARBA00023010"/>
    </source>
</evidence>
<comment type="subcellular location">
    <subcellularLocation>
        <location evidence="1 9">Cell membrane</location>
        <topology evidence="1 9">Multi-pass membrane protein</topology>
    </subcellularLocation>
</comment>